<feature type="domain" description="RNA polymerase sigma-70 region 2" evidence="7">
    <location>
        <begin position="23"/>
        <end position="90"/>
    </location>
</feature>
<dbReference type="Pfam" id="PF04542">
    <property type="entry name" value="Sigma70_r2"/>
    <property type="match status" value="1"/>
</dbReference>
<dbReference type="InterPro" id="IPR013325">
    <property type="entry name" value="RNA_pol_sigma_r2"/>
</dbReference>
<keyword evidence="4 6" id="KW-0238">DNA-binding</keyword>
<dbReference type="Proteomes" id="UP000482800">
    <property type="component" value="Unassembled WGS sequence"/>
</dbReference>
<name>A0A6V8KHT7_9ACTN</name>
<dbReference type="InterPro" id="IPR013249">
    <property type="entry name" value="RNA_pol_sigma70_r4_t2"/>
</dbReference>
<dbReference type="InterPro" id="IPR014284">
    <property type="entry name" value="RNA_pol_sigma-70_dom"/>
</dbReference>
<evidence type="ECO:0000313" key="10">
    <source>
        <dbReference type="Proteomes" id="UP000482800"/>
    </source>
</evidence>
<proteinExistence type="inferred from homology"/>
<evidence type="ECO:0000256" key="4">
    <source>
        <dbReference type="ARBA" id="ARBA00023125"/>
    </source>
</evidence>
<evidence type="ECO:0000259" key="8">
    <source>
        <dbReference type="Pfam" id="PF08281"/>
    </source>
</evidence>
<protein>
    <recommendedName>
        <fullName evidence="6">RNA polymerase sigma factor</fullName>
    </recommendedName>
</protein>
<dbReference type="EMBL" id="BLPF01000002">
    <property type="protein sequence ID" value="GFJ81277.1"/>
    <property type="molecule type" value="Genomic_DNA"/>
</dbReference>
<keyword evidence="10" id="KW-1185">Reference proteome</keyword>
<reference evidence="9 10" key="1">
    <citation type="submission" date="2020-03" db="EMBL/GenBank/DDBJ databases">
        <title>Whole genome shotgun sequence of Phytohabitans houttuyneae NBRC 108639.</title>
        <authorList>
            <person name="Komaki H."/>
            <person name="Tamura T."/>
        </authorList>
    </citation>
    <scope>NUCLEOTIDE SEQUENCE [LARGE SCALE GENOMIC DNA]</scope>
    <source>
        <strain evidence="9 10">NBRC 108639</strain>
    </source>
</reference>
<dbReference type="InterPro" id="IPR007627">
    <property type="entry name" value="RNA_pol_sigma70_r2"/>
</dbReference>
<comment type="caution">
    <text evidence="9">The sequence shown here is derived from an EMBL/GenBank/DDBJ whole genome shotgun (WGS) entry which is preliminary data.</text>
</comment>
<dbReference type="InterPro" id="IPR039425">
    <property type="entry name" value="RNA_pol_sigma-70-like"/>
</dbReference>
<gene>
    <name evidence="9" type="ORF">Phou_054570</name>
</gene>
<dbReference type="InterPro" id="IPR036388">
    <property type="entry name" value="WH-like_DNA-bd_sf"/>
</dbReference>
<comment type="similarity">
    <text evidence="1 6">Belongs to the sigma-70 factor family. ECF subfamily.</text>
</comment>
<keyword evidence="3 6" id="KW-0731">Sigma factor</keyword>
<dbReference type="NCBIfam" id="TIGR02937">
    <property type="entry name" value="sigma70-ECF"/>
    <property type="match status" value="1"/>
</dbReference>
<dbReference type="GO" id="GO:0006352">
    <property type="term" value="P:DNA-templated transcription initiation"/>
    <property type="evidence" value="ECO:0007669"/>
    <property type="project" value="InterPro"/>
</dbReference>
<dbReference type="Gene3D" id="1.10.10.10">
    <property type="entry name" value="Winged helix-like DNA-binding domain superfamily/Winged helix DNA-binding domain"/>
    <property type="match status" value="1"/>
</dbReference>
<evidence type="ECO:0000256" key="6">
    <source>
        <dbReference type="RuleBase" id="RU000716"/>
    </source>
</evidence>
<reference evidence="9 10" key="2">
    <citation type="submission" date="2020-03" db="EMBL/GenBank/DDBJ databases">
        <authorList>
            <person name="Ichikawa N."/>
            <person name="Kimura A."/>
            <person name="Kitahashi Y."/>
            <person name="Uohara A."/>
        </authorList>
    </citation>
    <scope>NUCLEOTIDE SEQUENCE [LARGE SCALE GENOMIC DNA]</scope>
    <source>
        <strain evidence="9 10">NBRC 108639</strain>
    </source>
</reference>
<organism evidence="9 10">
    <name type="scientific">Phytohabitans houttuyneae</name>
    <dbReference type="NCBI Taxonomy" id="1076126"/>
    <lineage>
        <taxon>Bacteria</taxon>
        <taxon>Bacillati</taxon>
        <taxon>Actinomycetota</taxon>
        <taxon>Actinomycetes</taxon>
        <taxon>Micromonosporales</taxon>
        <taxon>Micromonosporaceae</taxon>
    </lineage>
</organism>
<dbReference type="Pfam" id="PF08281">
    <property type="entry name" value="Sigma70_r4_2"/>
    <property type="match status" value="1"/>
</dbReference>
<dbReference type="GO" id="GO:0016987">
    <property type="term" value="F:sigma factor activity"/>
    <property type="evidence" value="ECO:0007669"/>
    <property type="project" value="UniProtKB-KW"/>
</dbReference>
<evidence type="ECO:0000259" key="7">
    <source>
        <dbReference type="Pfam" id="PF04542"/>
    </source>
</evidence>
<evidence type="ECO:0000256" key="1">
    <source>
        <dbReference type="ARBA" id="ARBA00010641"/>
    </source>
</evidence>
<dbReference type="CDD" id="cd06171">
    <property type="entry name" value="Sigma70_r4"/>
    <property type="match status" value="1"/>
</dbReference>
<dbReference type="RefSeq" id="WP_218579205.1">
    <property type="nucleotide sequence ID" value="NZ_BAABGO010000019.1"/>
</dbReference>
<dbReference type="GO" id="GO:0003677">
    <property type="term" value="F:DNA binding"/>
    <property type="evidence" value="ECO:0007669"/>
    <property type="project" value="UniProtKB-KW"/>
</dbReference>
<dbReference type="Gene3D" id="1.10.1740.10">
    <property type="match status" value="1"/>
</dbReference>
<keyword evidence="9" id="KW-0240">DNA-directed RNA polymerase</keyword>
<dbReference type="AlphaFoldDB" id="A0A6V8KHT7"/>
<sequence>MGVSDEALVAGMAAGDAQAAAGFVRRFQPRVYGLALSIVGVPATAEDVAQEAFVRAWRFAGGYDPRRGGVAPWLLAIARHAAIDVVRMRRDQPYQPEVLLAMISGTEAAAGGEWAADEVAEADRIRSALAVLSREQATAVVLAIFYGLTAKEIAEREAVPLGTAKTRIRLGMARLREHFEVLDE</sequence>
<evidence type="ECO:0000256" key="2">
    <source>
        <dbReference type="ARBA" id="ARBA00023015"/>
    </source>
</evidence>
<dbReference type="InterPro" id="IPR013324">
    <property type="entry name" value="RNA_pol_sigma_r3/r4-like"/>
</dbReference>
<dbReference type="SUPFAM" id="SSF88946">
    <property type="entry name" value="Sigma2 domain of RNA polymerase sigma factors"/>
    <property type="match status" value="1"/>
</dbReference>
<dbReference type="GO" id="GO:0000428">
    <property type="term" value="C:DNA-directed RNA polymerase complex"/>
    <property type="evidence" value="ECO:0007669"/>
    <property type="project" value="UniProtKB-KW"/>
</dbReference>
<keyword evidence="5 6" id="KW-0804">Transcription</keyword>
<dbReference type="PANTHER" id="PTHR43133:SF62">
    <property type="entry name" value="RNA POLYMERASE SIGMA FACTOR SIGZ"/>
    <property type="match status" value="1"/>
</dbReference>
<evidence type="ECO:0000256" key="3">
    <source>
        <dbReference type="ARBA" id="ARBA00023082"/>
    </source>
</evidence>
<dbReference type="PANTHER" id="PTHR43133">
    <property type="entry name" value="RNA POLYMERASE ECF-TYPE SIGMA FACTO"/>
    <property type="match status" value="1"/>
</dbReference>
<accession>A0A6V8KHT7</accession>
<dbReference type="PROSITE" id="PS01063">
    <property type="entry name" value="SIGMA70_ECF"/>
    <property type="match status" value="1"/>
</dbReference>
<dbReference type="GO" id="GO:0006950">
    <property type="term" value="P:response to stress"/>
    <property type="evidence" value="ECO:0007669"/>
    <property type="project" value="UniProtKB-ARBA"/>
</dbReference>
<dbReference type="InterPro" id="IPR000838">
    <property type="entry name" value="RNA_pol_sigma70_ECF_CS"/>
</dbReference>
<evidence type="ECO:0000313" key="9">
    <source>
        <dbReference type="EMBL" id="GFJ81277.1"/>
    </source>
</evidence>
<evidence type="ECO:0000256" key="5">
    <source>
        <dbReference type="ARBA" id="ARBA00023163"/>
    </source>
</evidence>
<feature type="domain" description="RNA polymerase sigma factor 70 region 4 type 2" evidence="8">
    <location>
        <begin position="123"/>
        <end position="175"/>
    </location>
</feature>
<dbReference type="SUPFAM" id="SSF88659">
    <property type="entry name" value="Sigma3 and sigma4 domains of RNA polymerase sigma factors"/>
    <property type="match status" value="1"/>
</dbReference>
<keyword evidence="2 6" id="KW-0805">Transcription regulation</keyword>